<dbReference type="SUPFAM" id="SSF52540">
    <property type="entry name" value="P-loop containing nucleoside triphosphate hydrolases"/>
    <property type="match status" value="1"/>
</dbReference>
<dbReference type="InterPro" id="IPR036388">
    <property type="entry name" value="WH-like_DNA-bd_sf"/>
</dbReference>
<evidence type="ECO:0000259" key="3">
    <source>
        <dbReference type="PROSITE" id="PS50043"/>
    </source>
</evidence>
<dbReference type="GO" id="GO:0006355">
    <property type="term" value="P:regulation of DNA-templated transcription"/>
    <property type="evidence" value="ECO:0007669"/>
    <property type="project" value="InterPro"/>
</dbReference>
<evidence type="ECO:0000313" key="4">
    <source>
        <dbReference type="EMBL" id="NEB92874.1"/>
    </source>
</evidence>
<dbReference type="Pfam" id="PF00196">
    <property type="entry name" value="GerE"/>
    <property type="match status" value="1"/>
</dbReference>
<feature type="domain" description="HTH luxR-type" evidence="3">
    <location>
        <begin position="901"/>
        <end position="966"/>
    </location>
</feature>
<dbReference type="GO" id="GO:0003677">
    <property type="term" value="F:DNA binding"/>
    <property type="evidence" value="ECO:0007669"/>
    <property type="project" value="InterPro"/>
</dbReference>
<dbReference type="InterPro" id="IPR003593">
    <property type="entry name" value="AAA+_ATPase"/>
</dbReference>
<proteinExistence type="predicted"/>
<dbReference type="GO" id="GO:0005524">
    <property type="term" value="F:ATP binding"/>
    <property type="evidence" value="ECO:0007669"/>
    <property type="project" value="UniProtKB-KW"/>
</dbReference>
<keyword evidence="2" id="KW-0067">ATP-binding</keyword>
<dbReference type="RefSeq" id="WP_164188777.1">
    <property type="nucleotide sequence ID" value="NZ_JAAGMR010000177.1"/>
</dbReference>
<evidence type="ECO:0000313" key="5">
    <source>
        <dbReference type="Proteomes" id="UP000470520"/>
    </source>
</evidence>
<dbReference type="CDD" id="cd06170">
    <property type="entry name" value="LuxR_C_like"/>
    <property type="match status" value="1"/>
</dbReference>
<dbReference type="Pfam" id="PF13191">
    <property type="entry name" value="AAA_16"/>
    <property type="match status" value="1"/>
</dbReference>
<protein>
    <submittedName>
        <fullName evidence="4">AAA family ATPase</fullName>
    </submittedName>
</protein>
<dbReference type="InterPro" id="IPR000792">
    <property type="entry name" value="Tscrpt_reg_LuxR_C"/>
</dbReference>
<keyword evidence="1" id="KW-0547">Nucleotide-binding</keyword>
<dbReference type="SMART" id="SM00421">
    <property type="entry name" value="HTH_LUXR"/>
    <property type="match status" value="1"/>
</dbReference>
<evidence type="ECO:0000256" key="2">
    <source>
        <dbReference type="ARBA" id="ARBA00022840"/>
    </source>
</evidence>
<accession>A0A7K3QSI8</accession>
<dbReference type="EMBL" id="JAAGMR010000177">
    <property type="protein sequence ID" value="NEB92874.1"/>
    <property type="molecule type" value="Genomic_DNA"/>
</dbReference>
<dbReference type="Gene3D" id="1.10.10.10">
    <property type="entry name" value="Winged helix-like DNA-binding domain superfamily/Winged helix DNA-binding domain"/>
    <property type="match status" value="1"/>
</dbReference>
<dbReference type="InterPro" id="IPR027417">
    <property type="entry name" value="P-loop_NTPase"/>
</dbReference>
<dbReference type="GO" id="GO:0005737">
    <property type="term" value="C:cytoplasm"/>
    <property type="evidence" value="ECO:0007669"/>
    <property type="project" value="TreeGrafter"/>
</dbReference>
<dbReference type="PROSITE" id="PS50043">
    <property type="entry name" value="HTH_LUXR_2"/>
    <property type="match status" value="1"/>
</dbReference>
<comment type="caution">
    <text evidence="4">The sequence shown here is derived from an EMBL/GenBank/DDBJ whole genome shotgun (WGS) entry which is preliminary data.</text>
</comment>
<dbReference type="Proteomes" id="UP000470520">
    <property type="component" value="Unassembled WGS sequence"/>
</dbReference>
<dbReference type="PANTHER" id="PTHR16305:SF35">
    <property type="entry name" value="TRANSCRIPTIONAL ACTIVATOR DOMAIN"/>
    <property type="match status" value="1"/>
</dbReference>
<dbReference type="AlphaFoldDB" id="A0A7K3QSI8"/>
<name>A0A7K3QSI8_9ACTN</name>
<dbReference type="InterPro" id="IPR016032">
    <property type="entry name" value="Sig_transdc_resp-reg_C-effctor"/>
</dbReference>
<sequence>MHTTAPATIGRETELGLFRRALVGLQDREGHTVLLVGEAGIGKSRLAGECAGHAESLGLPVLRGRGSPTSVGMPYRPLIEALNSRFRVTGVPRDPELEPYRPALGRVIPEWRQTAVPGYPESAVELAEAVLRLLAVLGRDRGCLLVLEDLHEADSETLAVVDYLVDNLAGLPVLLAATLRPEPGPALELARGAERRRVASLATLEPLNAAQVGALAAACLDLRADQVPGAVAERLSALSNGNPYLVEELLAEMVGSGVLRRDGGGLHVIGDLAAAVPVSVVSGLRHRLAQLDPQVGDLLLLAATLGTGFSIGTLELITGHSVRVLLDQLAAATDSGFVVPDPIAVDQYAFRHALTAEALLAGLPPAERAVIARRAAEAILAADPAVSDDRCQLVARLRQLGGDEAGAALLYAEAGRRALAGGASATAMQLLERAHGLAASADRTAVTEALVHATAETGELDRALALAETLAAVGADALDIERRVALHTRLAWAAVICERAADTLAQVAAARAQLGEPPDPRHAAALAVVEGHLTLLPAHGGQTAGTERLAREAAEIAEREKLPVVACQAWQLLALLARNRGFDDADACLERMLAVAEEHSLPVWRVEALLRLGANAFLRSGDARRIREALDAARELGALALVQHAEGLLAMDAVQRADFPAAQEIIDRCLEPSARMRNLGGHRYLLLVAATLAAHQGRRRQMERELLRFDQADESTSFLMPVLLGLCRAFCALLEEDRAQALAELTAAASWEDQHPNMFYLSGRYGLGPLLAVVDGTAGRTAYVTALAAPAAALAWNRQFLVLTDAVLLGREGRGPEAAALVERARREFQGFPTGRHLGLRLVAEAALADGWGEPVTWLRTAEEYFHQAGVRSVAGACRSLIRQAGVPVAQRRTGRELIPEGLRSVGVTPREFDVFALLVERLGNQDVAQRLSISHRTVEKHIASLLHKTGSANRAELCRLARALCGD</sequence>
<dbReference type="SUPFAM" id="SSF46894">
    <property type="entry name" value="C-terminal effector domain of the bipartite response regulators"/>
    <property type="match status" value="1"/>
</dbReference>
<gene>
    <name evidence="4" type="ORF">G3I21_14435</name>
</gene>
<evidence type="ECO:0000256" key="1">
    <source>
        <dbReference type="ARBA" id="ARBA00022741"/>
    </source>
</evidence>
<dbReference type="PANTHER" id="PTHR16305">
    <property type="entry name" value="TESTICULAR SOLUBLE ADENYLYL CYCLASE"/>
    <property type="match status" value="1"/>
</dbReference>
<dbReference type="SMART" id="SM00382">
    <property type="entry name" value="AAA"/>
    <property type="match status" value="1"/>
</dbReference>
<organism evidence="4 5">
    <name type="scientific">Streptomyces bauhiniae</name>
    <dbReference type="NCBI Taxonomy" id="2340725"/>
    <lineage>
        <taxon>Bacteria</taxon>
        <taxon>Bacillati</taxon>
        <taxon>Actinomycetota</taxon>
        <taxon>Actinomycetes</taxon>
        <taxon>Kitasatosporales</taxon>
        <taxon>Streptomycetaceae</taxon>
        <taxon>Streptomyces</taxon>
    </lineage>
</organism>
<dbReference type="GO" id="GO:0004016">
    <property type="term" value="F:adenylate cyclase activity"/>
    <property type="evidence" value="ECO:0007669"/>
    <property type="project" value="TreeGrafter"/>
</dbReference>
<dbReference type="InterPro" id="IPR041664">
    <property type="entry name" value="AAA_16"/>
</dbReference>
<reference evidence="4 5" key="1">
    <citation type="submission" date="2020-01" db="EMBL/GenBank/DDBJ databases">
        <title>Insect and environment-associated Actinomycetes.</title>
        <authorList>
            <person name="Currrie C."/>
            <person name="Chevrette M."/>
            <person name="Carlson C."/>
            <person name="Stubbendieck R."/>
            <person name="Wendt-Pienkowski E."/>
        </authorList>
    </citation>
    <scope>NUCLEOTIDE SEQUENCE [LARGE SCALE GENOMIC DNA]</scope>
    <source>
        <strain evidence="4 5">SID7754</strain>
    </source>
</reference>